<dbReference type="Proteomes" id="UP000265631">
    <property type="component" value="Unassembled WGS sequence"/>
</dbReference>
<feature type="compositionally biased region" description="Basic and acidic residues" evidence="4">
    <location>
        <begin position="96"/>
        <end position="112"/>
    </location>
</feature>
<name>A0A395N4K2_9HYPO</name>
<keyword evidence="1" id="KW-0479">Metal-binding</keyword>
<evidence type="ECO:0000256" key="3">
    <source>
        <dbReference type="ARBA" id="ARBA00022833"/>
    </source>
</evidence>
<organism evidence="6 7">
    <name type="scientific">Fusarium flagelliforme</name>
    <dbReference type="NCBI Taxonomy" id="2675880"/>
    <lineage>
        <taxon>Eukaryota</taxon>
        <taxon>Fungi</taxon>
        <taxon>Dikarya</taxon>
        <taxon>Ascomycota</taxon>
        <taxon>Pezizomycotina</taxon>
        <taxon>Sordariomycetes</taxon>
        <taxon>Hypocreomycetidae</taxon>
        <taxon>Hypocreales</taxon>
        <taxon>Nectriaceae</taxon>
        <taxon>Fusarium</taxon>
        <taxon>Fusarium incarnatum-equiseti species complex</taxon>
    </lineage>
</organism>
<dbReference type="STRING" id="2594813.A0A395N4K2"/>
<evidence type="ECO:0000313" key="7">
    <source>
        <dbReference type="Proteomes" id="UP000265631"/>
    </source>
</evidence>
<proteinExistence type="predicted"/>
<protein>
    <submittedName>
        <fullName evidence="6">Zinc-binding domain-domain-containing protein</fullName>
    </submittedName>
</protein>
<dbReference type="AlphaFoldDB" id="A0A395N4K2"/>
<evidence type="ECO:0000256" key="2">
    <source>
        <dbReference type="ARBA" id="ARBA00022771"/>
    </source>
</evidence>
<keyword evidence="3" id="KW-0862">Zinc</keyword>
<reference evidence="6 7" key="1">
    <citation type="journal article" date="2018" name="PLoS Pathog.">
        <title>Evolution of structural diversity of trichothecenes, a family of toxins produced by plant pathogenic and entomopathogenic fungi.</title>
        <authorList>
            <person name="Proctor R.H."/>
            <person name="McCormick S.P."/>
            <person name="Kim H.S."/>
            <person name="Cardoza R.E."/>
            <person name="Stanley A.M."/>
            <person name="Lindo L."/>
            <person name="Kelly A."/>
            <person name="Brown D.W."/>
            <person name="Lee T."/>
            <person name="Vaughan M.M."/>
            <person name="Alexander N.J."/>
            <person name="Busman M."/>
            <person name="Gutierrez S."/>
        </authorList>
    </citation>
    <scope>NUCLEOTIDE SEQUENCE [LARGE SCALE GENOMIC DNA]</scope>
    <source>
        <strain evidence="6 7">NRRL 13405</strain>
    </source>
</reference>
<dbReference type="Pfam" id="PF13695">
    <property type="entry name" value="Zn_ribbon_3CxxC"/>
    <property type="match status" value="1"/>
</dbReference>
<evidence type="ECO:0000259" key="5">
    <source>
        <dbReference type="SMART" id="SM01328"/>
    </source>
</evidence>
<dbReference type="EMBL" id="PXXK01000013">
    <property type="protein sequence ID" value="RFN54935.1"/>
    <property type="molecule type" value="Genomic_DNA"/>
</dbReference>
<feature type="region of interest" description="Disordered" evidence="4">
    <location>
        <begin position="22"/>
        <end position="112"/>
    </location>
</feature>
<evidence type="ECO:0000256" key="1">
    <source>
        <dbReference type="ARBA" id="ARBA00022723"/>
    </source>
</evidence>
<gene>
    <name evidence="6" type="ORF">FIE12Z_782</name>
</gene>
<dbReference type="GO" id="GO:0008270">
    <property type="term" value="F:zinc ion binding"/>
    <property type="evidence" value="ECO:0007669"/>
    <property type="project" value="UniProtKB-KW"/>
</dbReference>
<keyword evidence="7" id="KW-1185">Reference proteome</keyword>
<dbReference type="SMART" id="SM01328">
    <property type="entry name" value="zf-3CxxC"/>
    <property type="match status" value="1"/>
</dbReference>
<feature type="domain" description="3CxxC-type" evidence="5">
    <location>
        <begin position="156"/>
        <end position="256"/>
    </location>
</feature>
<dbReference type="InterPro" id="IPR027377">
    <property type="entry name" value="ZAR1/RTP1-5-like_Znf-3CxxC"/>
</dbReference>
<evidence type="ECO:0000256" key="4">
    <source>
        <dbReference type="SAM" id="MobiDB-lite"/>
    </source>
</evidence>
<comment type="caution">
    <text evidence="6">The sequence shown here is derived from an EMBL/GenBank/DDBJ whole genome shotgun (WGS) entry which is preliminary data.</text>
</comment>
<sequence length="270" mass="30383">MSNTESKAASLEELSSSLEKLSLDEISVEEPAPEIDLPKNTSTEATLPADISLVKVSPETASPNKPATEEPPAEEQSTEENSLEKISSETTTPEKSVNEKAPAKKPATKTEEQKEWFMCPHLDEQVRLQLAEDGIGYYTFNPDNDDDSATNTYSTNIMGRFACSNKRCRNKWRSLLVAITIRVYDGYRYNAKLYNQQCKDCKALGVPEVFKRSYVDRVSYRIKKWHGVEMGAYQRGEDIESEGQHKSKFCEGCKKGLCKGRELRQGEDSD</sequence>
<keyword evidence="2" id="KW-0863">Zinc-finger</keyword>
<accession>A0A395N4K2</accession>
<evidence type="ECO:0000313" key="6">
    <source>
        <dbReference type="EMBL" id="RFN54935.1"/>
    </source>
</evidence>